<dbReference type="SMART" id="SM00287">
    <property type="entry name" value="SH3b"/>
    <property type="match status" value="1"/>
</dbReference>
<evidence type="ECO:0000256" key="2">
    <source>
        <dbReference type="SAM" id="Phobius"/>
    </source>
</evidence>
<feature type="compositionally biased region" description="Polar residues" evidence="1">
    <location>
        <begin position="116"/>
        <end position="128"/>
    </location>
</feature>
<dbReference type="RefSeq" id="WP_015107144.1">
    <property type="nucleotide sequence ID" value="NZ_AP026684.1"/>
</dbReference>
<dbReference type="Pfam" id="PF08239">
    <property type="entry name" value="SH3_3"/>
    <property type="match status" value="1"/>
</dbReference>
<organism evidence="3 4">
    <name type="scientific">Helicobacter heilmannii</name>
    <dbReference type="NCBI Taxonomy" id="35817"/>
    <lineage>
        <taxon>Bacteria</taxon>
        <taxon>Pseudomonadati</taxon>
        <taxon>Campylobacterota</taxon>
        <taxon>Epsilonproteobacteria</taxon>
        <taxon>Campylobacterales</taxon>
        <taxon>Helicobacteraceae</taxon>
        <taxon>Helicobacter</taxon>
    </lineage>
</organism>
<dbReference type="EMBL" id="CDMK01000002">
    <property type="protein sequence ID" value="CRI34784.1"/>
    <property type="molecule type" value="Genomic_DNA"/>
</dbReference>
<evidence type="ECO:0000313" key="4">
    <source>
        <dbReference type="Proteomes" id="UP000046090"/>
    </source>
</evidence>
<keyword evidence="2" id="KW-1133">Transmembrane helix</keyword>
<dbReference type="AlphaFoldDB" id="A0A0K2XSP9"/>
<feature type="transmembrane region" description="Helical" evidence="2">
    <location>
        <begin position="6"/>
        <end position="29"/>
    </location>
</feature>
<feature type="region of interest" description="Disordered" evidence="1">
    <location>
        <begin position="38"/>
        <end position="131"/>
    </location>
</feature>
<evidence type="ECO:0000256" key="1">
    <source>
        <dbReference type="SAM" id="MobiDB-lite"/>
    </source>
</evidence>
<dbReference type="GeneID" id="76197298"/>
<keyword evidence="2" id="KW-0812">Transmembrane</keyword>
<sequence>MALKFFKLYGYGFVVVLLCLGVYVGAFIVEVKHKSTEQAQIEPQKAQEQEKNTEQAKEAQKALAPIKGVESKEEVVPKSETRALENKEASKEVKETKATENKEVQETPVKEAQKPAEQSTKEQSTSGQEPPYTLYQVGVSAINVRSKPSTHAPVVAKILRGQEVRVLKVKEGWGRVEKGWVYLPLLKKEP</sequence>
<feature type="compositionally biased region" description="Basic and acidic residues" evidence="1">
    <location>
        <begin position="69"/>
        <end position="114"/>
    </location>
</feature>
<dbReference type="Gene3D" id="2.30.30.40">
    <property type="entry name" value="SH3 Domains"/>
    <property type="match status" value="1"/>
</dbReference>
<accession>A0A0K2XSP9</accession>
<dbReference type="PROSITE" id="PS51781">
    <property type="entry name" value="SH3B"/>
    <property type="match status" value="1"/>
</dbReference>
<dbReference type="STRING" id="1216962.BN341_13990"/>
<evidence type="ECO:0000313" key="3">
    <source>
        <dbReference type="EMBL" id="CRI34784.1"/>
    </source>
</evidence>
<dbReference type="OrthoDB" id="5329768at2"/>
<reference evidence="4" key="1">
    <citation type="submission" date="2014-12" db="EMBL/GenBank/DDBJ databases">
        <authorList>
            <person name="Smet A."/>
        </authorList>
    </citation>
    <scope>NUCLEOTIDE SEQUENCE [LARGE SCALE GENOMIC DNA]</scope>
</reference>
<protein>
    <submittedName>
        <fullName evidence="3">Uncharacterized protein</fullName>
    </submittedName>
</protein>
<gene>
    <name evidence="3" type="ORF">HHE01_05850</name>
</gene>
<keyword evidence="2" id="KW-0472">Membrane</keyword>
<keyword evidence="4" id="KW-1185">Reference proteome</keyword>
<dbReference type="InterPro" id="IPR003646">
    <property type="entry name" value="SH3-like_bac-type"/>
</dbReference>
<feature type="compositionally biased region" description="Basic and acidic residues" evidence="1">
    <location>
        <begin position="45"/>
        <end position="60"/>
    </location>
</feature>
<proteinExistence type="predicted"/>
<name>A0A0K2XSP9_HELHE</name>
<dbReference type="Proteomes" id="UP000046090">
    <property type="component" value="Unassembled WGS sequence"/>
</dbReference>